<dbReference type="Proteomes" id="UP000315295">
    <property type="component" value="Unassembled WGS sequence"/>
</dbReference>
<organism evidence="1 2">
    <name type="scientific">Malus baccata</name>
    <name type="common">Siberian crab apple</name>
    <name type="synonym">Pyrus baccata</name>
    <dbReference type="NCBI Taxonomy" id="106549"/>
    <lineage>
        <taxon>Eukaryota</taxon>
        <taxon>Viridiplantae</taxon>
        <taxon>Streptophyta</taxon>
        <taxon>Embryophyta</taxon>
        <taxon>Tracheophyta</taxon>
        <taxon>Spermatophyta</taxon>
        <taxon>Magnoliopsida</taxon>
        <taxon>eudicotyledons</taxon>
        <taxon>Gunneridae</taxon>
        <taxon>Pentapetalae</taxon>
        <taxon>rosids</taxon>
        <taxon>fabids</taxon>
        <taxon>Rosales</taxon>
        <taxon>Rosaceae</taxon>
        <taxon>Amygdaloideae</taxon>
        <taxon>Maleae</taxon>
        <taxon>Malus</taxon>
    </lineage>
</organism>
<evidence type="ECO:0000313" key="2">
    <source>
        <dbReference type="Proteomes" id="UP000315295"/>
    </source>
</evidence>
<proteinExistence type="predicted"/>
<dbReference type="EMBL" id="VIEB01000176">
    <property type="protein sequence ID" value="TQE02434.1"/>
    <property type="molecule type" value="Genomic_DNA"/>
</dbReference>
<gene>
    <name evidence="1" type="ORF">C1H46_011959</name>
</gene>
<comment type="caution">
    <text evidence="1">The sequence shown here is derived from an EMBL/GenBank/DDBJ whole genome shotgun (WGS) entry which is preliminary data.</text>
</comment>
<sequence length="154" mass="17356">MEIESEMKQQSKFRRICVFCESSQGKKSNYQDVAIEPGKELNRCTSGHAYRSNGVYSSCVIDFFGDTFCTKRSLDSSTNPGVLRRLSSLVRLPLPMERGPKQGNWGRGFWLEHWIDGEVGVNFSETYYILLGPSFGPVISDPIVKVCCVGHFVM</sequence>
<accession>A0A540MUG2</accession>
<dbReference type="STRING" id="106549.A0A540MUG2"/>
<dbReference type="Gene3D" id="3.40.50.450">
    <property type="match status" value="1"/>
</dbReference>
<name>A0A540MUG2_MALBA</name>
<evidence type="ECO:0000313" key="1">
    <source>
        <dbReference type="EMBL" id="TQE02434.1"/>
    </source>
</evidence>
<dbReference type="AlphaFoldDB" id="A0A540MUG2"/>
<reference evidence="1 2" key="1">
    <citation type="journal article" date="2019" name="G3 (Bethesda)">
        <title>Sequencing of a Wild Apple (Malus baccata) Genome Unravels the Differences Between Cultivated and Wild Apple Species Regarding Disease Resistance and Cold Tolerance.</title>
        <authorList>
            <person name="Chen X."/>
        </authorList>
    </citation>
    <scope>NUCLEOTIDE SEQUENCE [LARGE SCALE GENOMIC DNA]</scope>
    <source>
        <strain evidence="2">cv. Shandingzi</strain>
        <tissue evidence="1">Leaves</tissue>
    </source>
</reference>
<keyword evidence="2" id="KW-1185">Reference proteome</keyword>
<protein>
    <submittedName>
        <fullName evidence="1">Uncharacterized protein</fullName>
    </submittedName>
</protein>